<evidence type="ECO:0000313" key="3">
    <source>
        <dbReference type="Proteomes" id="UP001317629"/>
    </source>
</evidence>
<keyword evidence="3" id="KW-1185">Reference proteome</keyword>
<dbReference type="InterPro" id="IPR011008">
    <property type="entry name" value="Dimeric_a/b-barrel"/>
</dbReference>
<gene>
    <name evidence="2" type="ORF">SS37A_08510</name>
</gene>
<sequence length="109" mass="12260">MNRTGLTHVILVSFYSHVSQAVREETLFNFRRLGNDCGGFGAGILFWRADWNLDQRKNYHLIAVSVFENEDALRSYVAHPKHKGFASGLSKIADWIVGDIAVGLPVVDR</sequence>
<dbReference type="Gene3D" id="3.30.70.100">
    <property type="match status" value="1"/>
</dbReference>
<dbReference type="PROSITE" id="PS51502">
    <property type="entry name" value="S_R_A_B_BARREL"/>
    <property type="match status" value="1"/>
</dbReference>
<name>A0ABN6VDR5_9HYPH</name>
<dbReference type="EMBL" id="AP027142">
    <property type="protein sequence ID" value="BDV33322.1"/>
    <property type="molecule type" value="Genomic_DNA"/>
</dbReference>
<dbReference type="InterPro" id="IPR013097">
    <property type="entry name" value="Dabb"/>
</dbReference>
<dbReference type="SMART" id="SM00886">
    <property type="entry name" value="Dabb"/>
    <property type="match status" value="1"/>
</dbReference>
<organism evidence="2 3">
    <name type="scientific">Methylocystis iwaonis</name>
    <dbReference type="NCBI Taxonomy" id="2885079"/>
    <lineage>
        <taxon>Bacteria</taxon>
        <taxon>Pseudomonadati</taxon>
        <taxon>Pseudomonadota</taxon>
        <taxon>Alphaproteobacteria</taxon>
        <taxon>Hyphomicrobiales</taxon>
        <taxon>Methylocystaceae</taxon>
        <taxon>Methylocystis</taxon>
    </lineage>
</organism>
<dbReference type="Proteomes" id="UP001317629">
    <property type="component" value="Chromosome"/>
</dbReference>
<dbReference type="SUPFAM" id="SSF54909">
    <property type="entry name" value="Dimeric alpha+beta barrel"/>
    <property type="match status" value="1"/>
</dbReference>
<accession>A0ABN6VDR5</accession>
<evidence type="ECO:0000259" key="1">
    <source>
        <dbReference type="PROSITE" id="PS51502"/>
    </source>
</evidence>
<reference evidence="2 3" key="1">
    <citation type="journal article" date="2023" name="Int. J. Syst. Evol. Microbiol.">
        <title>Methylocystis iwaonis sp. nov., a type II methane-oxidizing bacterium from surface soil of a rice paddy field in Japan, and emended description of the genus Methylocystis (ex Whittenbury et al. 1970) Bowman et al. 1993.</title>
        <authorList>
            <person name="Kaise H."/>
            <person name="Sawadogo J.B."/>
            <person name="Alam M.S."/>
            <person name="Ueno C."/>
            <person name="Dianou D."/>
            <person name="Shinjo R."/>
            <person name="Asakawa S."/>
        </authorList>
    </citation>
    <scope>NUCLEOTIDE SEQUENCE [LARGE SCALE GENOMIC DNA]</scope>
    <source>
        <strain evidence="2 3">SS37A-Re</strain>
    </source>
</reference>
<protein>
    <recommendedName>
        <fullName evidence="1">Stress-response A/B barrel domain-containing protein</fullName>
    </recommendedName>
</protein>
<evidence type="ECO:0000313" key="2">
    <source>
        <dbReference type="EMBL" id="BDV33322.1"/>
    </source>
</evidence>
<dbReference type="RefSeq" id="WP_281930711.1">
    <property type="nucleotide sequence ID" value="NZ_AP027142.1"/>
</dbReference>
<dbReference type="Pfam" id="PF07876">
    <property type="entry name" value="Dabb"/>
    <property type="match status" value="1"/>
</dbReference>
<proteinExistence type="predicted"/>
<feature type="domain" description="Stress-response A/B barrel" evidence="1">
    <location>
        <begin position="6"/>
        <end position="109"/>
    </location>
</feature>